<dbReference type="GO" id="GO:0031902">
    <property type="term" value="C:late endosome membrane"/>
    <property type="evidence" value="ECO:0007669"/>
    <property type="project" value="TreeGrafter"/>
</dbReference>
<dbReference type="GO" id="GO:0006886">
    <property type="term" value="P:intracellular protein transport"/>
    <property type="evidence" value="ECO:0007669"/>
    <property type="project" value="InterPro"/>
</dbReference>
<evidence type="ECO:0000256" key="7">
    <source>
        <dbReference type="ARBA" id="ARBA00023054"/>
    </source>
</evidence>
<evidence type="ECO:0000313" key="12">
    <source>
        <dbReference type="Proteomes" id="UP000070544"/>
    </source>
</evidence>
<dbReference type="Gene3D" id="1.20.5.110">
    <property type="match status" value="1"/>
</dbReference>
<organism evidence="11 12">
    <name type="scientific">Gonapodya prolifera (strain JEL478)</name>
    <name type="common">Monoblepharis prolifera</name>
    <dbReference type="NCBI Taxonomy" id="1344416"/>
    <lineage>
        <taxon>Eukaryota</taxon>
        <taxon>Fungi</taxon>
        <taxon>Fungi incertae sedis</taxon>
        <taxon>Chytridiomycota</taxon>
        <taxon>Chytridiomycota incertae sedis</taxon>
        <taxon>Monoblepharidomycetes</taxon>
        <taxon>Monoblepharidales</taxon>
        <taxon>Gonapodyaceae</taxon>
        <taxon>Gonapodya</taxon>
    </lineage>
</organism>
<evidence type="ECO:0000256" key="3">
    <source>
        <dbReference type="ARBA" id="ARBA00022448"/>
    </source>
</evidence>
<dbReference type="Gene3D" id="1.20.58.400">
    <property type="entry name" value="t-snare proteins"/>
    <property type="match status" value="1"/>
</dbReference>
<dbReference type="PANTHER" id="PTHR21230:SF79">
    <property type="entry name" value="T-SNARE COILED-COIL HOMOLOGY DOMAIN-CONTAINING PROTEIN"/>
    <property type="match status" value="1"/>
</dbReference>
<evidence type="ECO:0000313" key="11">
    <source>
        <dbReference type="EMBL" id="KXS11600.1"/>
    </source>
</evidence>
<dbReference type="InterPro" id="IPR044766">
    <property type="entry name" value="NPSN/SNAP25-like_N_SNARE"/>
</dbReference>
<dbReference type="GO" id="GO:0006906">
    <property type="term" value="P:vesicle fusion"/>
    <property type="evidence" value="ECO:0007669"/>
    <property type="project" value="TreeGrafter"/>
</dbReference>
<keyword evidence="5" id="KW-0653">Protein transport</keyword>
<dbReference type="GO" id="GO:0005789">
    <property type="term" value="C:endoplasmic reticulum membrane"/>
    <property type="evidence" value="ECO:0007669"/>
    <property type="project" value="TreeGrafter"/>
</dbReference>
<evidence type="ECO:0000256" key="4">
    <source>
        <dbReference type="ARBA" id="ARBA00022692"/>
    </source>
</evidence>
<dbReference type="CDD" id="cd15861">
    <property type="entry name" value="SNARE_SNAP25N_23N_29N_SEC9N"/>
    <property type="match status" value="1"/>
</dbReference>
<dbReference type="PANTHER" id="PTHR21230">
    <property type="entry name" value="VESICLE TRANSPORT V-SNARE PROTEIN VTI1-RELATED"/>
    <property type="match status" value="1"/>
</dbReference>
<dbReference type="OMA" id="RINEVQH"/>
<evidence type="ECO:0000256" key="1">
    <source>
        <dbReference type="ARBA" id="ARBA00004211"/>
    </source>
</evidence>
<dbReference type="EMBL" id="KQ965799">
    <property type="protein sequence ID" value="KXS11600.1"/>
    <property type="molecule type" value="Genomic_DNA"/>
</dbReference>
<dbReference type="AlphaFoldDB" id="A0A139A485"/>
<keyword evidence="6 9" id="KW-1133">Transmembrane helix</keyword>
<evidence type="ECO:0000256" key="2">
    <source>
        <dbReference type="ARBA" id="ARBA00006108"/>
    </source>
</evidence>
<dbReference type="PROSITE" id="PS50192">
    <property type="entry name" value="T_SNARE"/>
    <property type="match status" value="1"/>
</dbReference>
<sequence>MSDLDDYNDELTDLLNQIRDCLANEVSKLRGAERMEKCSYLRNRVQRAKNVLRSLTVESRGLPPEQKMSWDTKTRDYEEQVRQLQKDVEWAETSAERDDLGQKPMEQMNAREMTQAGIGIQGKSLASTARTKHVIEETINIGMEVNEALKRQTEEIKKIDDGMDQVGSNLKRAEKQLRVYMRRLATDKIFMVLIFLIVLGILGAILVNFLKPKVEAAIRDVQTNGIKIG</sequence>
<dbReference type="InterPro" id="IPR007705">
    <property type="entry name" value="Vesicle_trsprt_v-SNARE_N"/>
</dbReference>
<dbReference type="SUPFAM" id="SSF47661">
    <property type="entry name" value="t-snare proteins"/>
    <property type="match status" value="1"/>
</dbReference>
<dbReference type="InterPro" id="IPR000727">
    <property type="entry name" value="T_SNARE_dom"/>
</dbReference>
<keyword evidence="4 9" id="KW-0812">Transmembrane</keyword>
<dbReference type="SUPFAM" id="SSF58038">
    <property type="entry name" value="SNARE fusion complex"/>
    <property type="match status" value="1"/>
</dbReference>
<feature type="transmembrane region" description="Helical" evidence="9">
    <location>
        <begin position="189"/>
        <end position="210"/>
    </location>
</feature>
<keyword evidence="12" id="KW-1185">Reference proteome</keyword>
<dbReference type="GO" id="GO:0031201">
    <property type="term" value="C:SNARE complex"/>
    <property type="evidence" value="ECO:0007669"/>
    <property type="project" value="InterPro"/>
</dbReference>
<evidence type="ECO:0000256" key="6">
    <source>
        <dbReference type="ARBA" id="ARBA00022989"/>
    </source>
</evidence>
<proteinExistence type="inferred from homology"/>
<dbReference type="InterPro" id="IPR038407">
    <property type="entry name" value="v-SNARE_N_sf"/>
</dbReference>
<dbReference type="GO" id="GO:0000149">
    <property type="term" value="F:SNARE binding"/>
    <property type="evidence" value="ECO:0007669"/>
    <property type="project" value="TreeGrafter"/>
</dbReference>
<dbReference type="GO" id="GO:0005794">
    <property type="term" value="C:Golgi apparatus"/>
    <property type="evidence" value="ECO:0007669"/>
    <property type="project" value="TreeGrafter"/>
</dbReference>
<dbReference type="Proteomes" id="UP000070544">
    <property type="component" value="Unassembled WGS sequence"/>
</dbReference>
<comment type="subcellular location">
    <subcellularLocation>
        <location evidence="1">Membrane</location>
        <topology evidence="1">Single-pass type IV membrane protein</topology>
    </subcellularLocation>
</comment>
<dbReference type="OrthoDB" id="19261at2759"/>
<evidence type="ECO:0000256" key="9">
    <source>
        <dbReference type="SAM" id="Phobius"/>
    </source>
</evidence>
<accession>A0A139A485</accession>
<dbReference type="GO" id="GO:0005484">
    <property type="term" value="F:SNAP receptor activity"/>
    <property type="evidence" value="ECO:0007669"/>
    <property type="project" value="InterPro"/>
</dbReference>
<feature type="domain" description="T-SNARE coiled-coil homology" evidence="10">
    <location>
        <begin position="118"/>
        <end position="180"/>
    </location>
</feature>
<dbReference type="STRING" id="1344416.A0A139A485"/>
<dbReference type="InterPro" id="IPR010989">
    <property type="entry name" value="SNARE"/>
</dbReference>
<evidence type="ECO:0000256" key="5">
    <source>
        <dbReference type="ARBA" id="ARBA00022927"/>
    </source>
</evidence>
<gene>
    <name evidence="11" type="ORF">M427DRAFT_114811</name>
</gene>
<keyword evidence="7" id="KW-0175">Coiled coil</keyword>
<name>A0A139A485_GONPJ</name>
<dbReference type="Pfam" id="PF05008">
    <property type="entry name" value="V-SNARE"/>
    <property type="match status" value="1"/>
</dbReference>
<protein>
    <recommendedName>
        <fullName evidence="10">t-SNARE coiled-coil homology domain-containing protein</fullName>
    </recommendedName>
</protein>
<evidence type="ECO:0000259" key="10">
    <source>
        <dbReference type="PROSITE" id="PS50192"/>
    </source>
</evidence>
<keyword evidence="3" id="KW-0813">Transport</keyword>
<dbReference type="Pfam" id="PF12352">
    <property type="entry name" value="V-SNARE_C"/>
    <property type="match status" value="1"/>
</dbReference>
<reference evidence="11 12" key="1">
    <citation type="journal article" date="2015" name="Genome Biol. Evol.">
        <title>Phylogenomic analyses indicate that early fungi evolved digesting cell walls of algal ancestors of land plants.</title>
        <authorList>
            <person name="Chang Y."/>
            <person name="Wang S."/>
            <person name="Sekimoto S."/>
            <person name="Aerts A.L."/>
            <person name="Choi C."/>
            <person name="Clum A."/>
            <person name="LaButti K.M."/>
            <person name="Lindquist E.A."/>
            <person name="Yee Ngan C."/>
            <person name="Ohm R.A."/>
            <person name="Salamov A.A."/>
            <person name="Grigoriev I.V."/>
            <person name="Spatafora J.W."/>
            <person name="Berbee M.L."/>
        </authorList>
    </citation>
    <scope>NUCLEOTIDE SEQUENCE [LARGE SCALE GENOMIC DNA]</scope>
    <source>
        <strain evidence="11 12">JEL478</strain>
    </source>
</reference>
<dbReference type="GO" id="GO:0012507">
    <property type="term" value="C:ER to Golgi transport vesicle membrane"/>
    <property type="evidence" value="ECO:0007669"/>
    <property type="project" value="TreeGrafter"/>
</dbReference>
<evidence type="ECO:0000256" key="8">
    <source>
        <dbReference type="ARBA" id="ARBA00023136"/>
    </source>
</evidence>
<comment type="similarity">
    <text evidence="2">Belongs to the VTI1 family.</text>
</comment>
<keyword evidence="8 9" id="KW-0472">Membrane</keyword>